<feature type="domain" description="Mechanosensitive ion channel MscS" evidence="8">
    <location>
        <begin position="97"/>
        <end position="163"/>
    </location>
</feature>
<dbReference type="InterPro" id="IPR011066">
    <property type="entry name" value="MscS_channel_C_sf"/>
</dbReference>
<dbReference type="PANTHER" id="PTHR30221">
    <property type="entry name" value="SMALL-CONDUCTANCE MECHANOSENSITIVE CHANNEL"/>
    <property type="match status" value="1"/>
</dbReference>
<organism evidence="11 12">
    <name type="scientific">Methanobacterium lacus (strain AL-21)</name>
    <dbReference type="NCBI Taxonomy" id="877455"/>
    <lineage>
        <taxon>Archaea</taxon>
        <taxon>Methanobacteriati</taxon>
        <taxon>Methanobacteriota</taxon>
        <taxon>Methanomada group</taxon>
        <taxon>Methanobacteria</taxon>
        <taxon>Methanobacteriales</taxon>
        <taxon>Methanobacteriaceae</taxon>
        <taxon>Methanobacterium</taxon>
    </lineage>
</organism>
<evidence type="ECO:0000256" key="1">
    <source>
        <dbReference type="ARBA" id="ARBA00004651"/>
    </source>
</evidence>
<dbReference type="SUPFAM" id="SSF82689">
    <property type="entry name" value="Mechanosensitive channel protein MscS (YggB), C-terminal domain"/>
    <property type="match status" value="1"/>
</dbReference>
<dbReference type="PANTHER" id="PTHR30221:SF1">
    <property type="entry name" value="SMALL-CONDUCTANCE MECHANOSENSITIVE CHANNEL"/>
    <property type="match status" value="1"/>
</dbReference>
<reference evidence="11 12" key="2">
    <citation type="journal article" date="2014" name="Int. J. Syst. Evol. Microbiol.">
        <title>Methanobacterium paludis sp. nov. and a novel strain of Methanobacterium lacus isolated from northern peatlands.</title>
        <authorList>
            <person name="Cadillo-Quiroz H."/>
            <person name="Brauer S.L."/>
            <person name="Goodson N."/>
            <person name="Yavitt J.B."/>
            <person name="Zinder S.H."/>
        </authorList>
    </citation>
    <scope>NUCLEOTIDE SEQUENCE [LARGE SCALE GENOMIC DNA]</scope>
    <source>
        <strain evidence="11 12">AL-21</strain>
    </source>
</reference>
<dbReference type="Gene3D" id="3.30.70.100">
    <property type="match status" value="1"/>
</dbReference>
<evidence type="ECO:0000256" key="5">
    <source>
        <dbReference type="ARBA" id="ARBA00022989"/>
    </source>
</evidence>
<dbReference type="Pfam" id="PF21088">
    <property type="entry name" value="MS_channel_1st"/>
    <property type="match status" value="1"/>
</dbReference>
<dbReference type="Pfam" id="PF21082">
    <property type="entry name" value="MS_channel_3rd"/>
    <property type="match status" value="1"/>
</dbReference>
<dbReference type="Proteomes" id="UP000007490">
    <property type="component" value="Chromosome"/>
</dbReference>
<dbReference type="KEGG" id="mel:Metbo_0644"/>
<dbReference type="InterPro" id="IPR045275">
    <property type="entry name" value="MscS_archaea/bacteria_type"/>
</dbReference>
<dbReference type="Gene3D" id="1.10.287.1260">
    <property type="match status" value="1"/>
</dbReference>
<keyword evidence="4 7" id="KW-0812">Transmembrane</keyword>
<dbReference type="EMBL" id="CP002551">
    <property type="protein sequence ID" value="ADZ08895.1"/>
    <property type="molecule type" value="Genomic_DNA"/>
</dbReference>
<accession>F0TAE3</accession>
<evidence type="ECO:0000259" key="9">
    <source>
        <dbReference type="Pfam" id="PF21082"/>
    </source>
</evidence>
<comment type="similarity">
    <text evidence="2">Belongs to the MscS (TC 1.A.23) family.</text>
</comment>
<evidence type="ECO:0000259" key="10">
    <source>
        <dbReference type="Pfam" id="PF21088"/>
    </source>
</evidence>
<dbReference type="STRING" id="877455.Metbo_0644"/>
<evidence type="ECO:0000256" key="2">
    <source>
        <dbReference type="ARBA" id="ARBA00008017"/>
    </source>
</evidence>
<comment type="subcellular location">
    <subcellularLocation>
        <location evidence="1">Cell membrane</location>
        <topology evidence="1">Multi-pass membrane protein</topology>
    </subcellularLocation>
</comment>
<name>F0TAE3_METLA</name>
<evidence type="ECO:0000256" key="7">
    <source>
        <dbReference type="SAM" id="Phobius"/>
    </source>
</evidence>
<keyword evidence="6 7" id="KW-0472">Membrane</keyword>
<dbReference type="InterPro" id="IPR023408">
    <property type="entry name" value="MscS_beta-dom_sf"/>
</dbReference>
<evidence type="ECO:0000256" key="6">
    <source>
        <dbReference type="ARBA" id="ARBA00023136"/>
    </source>
</evidence>
<feature type="transmembrane region" description="Helical" evidence="7">
    <location>
        <begin position="75"/>
        <end position="95"/>
    </location>
</feature>
<keyword evidence="12" id="KW-1185">Reference proteome</keyword>
<dbReference type="InterPro" id="IPR011014">
    <property type="entry name" value="MscS_channel_TM-2"/>
</dbReference>
<keyword evidence="3" id="KW-1003">Cell membrane</keyword>
<dbReference type="InterPro" id="IPR006685">
    <property type="entry name" value="MscS_channel_2nd"/>
</dbReference>
<feature type="transmembrane region" description="Helical" evidence="7">
    <location>
        <begin position="15"/>
        <end position="36"/>
    </location>
</feature>
<gene>
    <name evidence="11" type="ordered locus">Metbo_0644</name>
</gene>
<dbReference type="RefSeq" id="WP_013644246.1">
    <property type="nucleotide sequence ID" value="NC_015216.1"/>
</dbReference>
<evidence type="ECO:0000313" key="12">
    <source>
        <dbReference type="Proteomes" id="UP000007490"/>
    </source>
</evidence>
<dbReference type="InterPro" id="IPR049278">
    <property type="entry name" value="MS_channel_C"/>
</dbReference>
<dbReference type="GO" id="GO:0008381">
    <property type="term" value="F:mechanosensitive monoatomic ion channel activity"/>
    <property type="evidence" value="ECO:0007669"/>
    <property type="project" value="InterPro"/>
</dbReference>
<dbReference type="Pfam" id="PF00924">
    <property type="entry name" value="MS_channel_2nd"/>
    <property type="match status" value="1"/>
</dbReference>
<dbReference type="SUPFAM" id="SSF50182">
    <property type="entry name" value="Sm-like ribonucleoproteins"/>
    <property type="match status" value="1"/>
</dbReference>
<dbReference type="HOGENOM" id="CLU_037945_1_0_2"/>
<dbReference type="InterPro" id="IPR049142">
    <property type="entry name" value="MS_channel_1st"/>
</dbReference>
<dbReference type="GO" id="GO:0005886">
    <property type="term" value="C:plasma membrane"/>
    <property type="evidence" value="ECO:0007669"/>
    <property type="project" value="UniProtKB-SubCell"/>
</dbReference>
<dbReference type="InterPro" id="IPR010920">
    <property type="entry name" value="LSM_dom_sf"/>
</dbReference>
<dbReference type="eggNOG" id="arCOG01568">
    <property type="taxonomic scope" value="Archaea"/>
</dbReference>
<dbReference type="Gene3D" id="2.30.30.60">
    <property type="match status" value="1"/>
</dbReference>
<dbReference type="GeneID" id="10277089"/>
<evidence type="ECO:0000256" key="3">
    <source>
        <dbReference type="ARBA" id="ARBA00022475"/>
    </source>
</evidence>
<dbReference type="AlphaFoldDB" id="F0TAE3"/>
<proteinExistence type="inferred from homology"/>
<feature type="domain" description="Mechanosensitive ion channel transmembrane helices 2/3" evidence="10">
    <location>
        <begin position="56"/>
        <end position="95"/>
    </location>
</feature>
<sequence precursor="true">MTIESILSNPLLKDVVVSLIIIGAALGIVKWTSIFITKTGTKFDSEATLIQVVNEIIRYSVYAIALTLILNELGINITAIALSLGIVGIAVGFAARDTISNFIAGLFVLADKSFKVGDIIEISDYKGKVHIMGFRVTKLITADNNIVSIPNSNFSKNVHVNHTPLEEKRVDLAITVPYQVKVEGLREKFIEILDKHEWALDDPLPNFNINELADTGIKSTLSFWVVDPWKVEEYRSIIASEIGTLLVVDIEKD</sequence>
<protein>
    <submittedName>
        <fullName evidence="11">MscS Mechanosensitive ion channel</fullName>
    </submittedName>
</protein>
<feature type="domain" description="Mechanosensitive ion channel MscS C-terminal" evidence="9">
    <location>
        <begin position="171"/>
        <end position="234"/>
    </location>
</feature>
<reference evidence="12" key="1">
    <citation type="submission" date="2011-02" db="EMBL/GenBank/DDBJ databases">
        <title>Complete sequence of Methanobacterium sp. AL-21.</title>
        <authorList>
            <consortium name="US DOE Joint Genome Institute"/>
            <person name="Lucas S."/>
            <person name="Copeland A."/>
            <person name="Lapidus A."/>
            <person name="Cheng J.-F."/>
            <person name="Goodwin L."/>
            <person name="Pitluck S."/>
            <person name="Chertkov O."/>
            <person name="Detter J.C."/>
            <person name="Han C."/>
            <person name="Tapia R."/>
            <person name="Land M."/>
            <person name="Hauser L."/>
            <person name="Kyrpides N."/>
            <person name="Ivanova N."/>
            <person name="Mikhailova N."/>
            <person name="Pagani I."/>
            <person name="Cadillo-Quiroz H."/>
            <person name="Imachi H."/>
            <person name="Zinder S."/>
            <person name="Liu W."/>
            <person name="Woyke T."/>
        </authorList>
    </citation>
    <scope>NUCLEOTIDE SEQUENCE [LARGE SCALE GENOMIC DNA]</scope>
    <source>
        <strain evidence="12">AL-21</strain>
    </source>
</reference>
<keyword evidence="5 7" id="KW-1133">Transmembrane helix</keyword>
<evidence type="ECO:0000313" key="11">
    <source>
        <dbReference type="EMBL" id="ADZ08895.1"/>
    </source>
</evidence>
<evidence type="ECO:0000259" key="8">
    <source>
        <dbReference type="Pfam" id="PF00924"/>
    </source>
</evidence>
<dbReference type="SUPFAM" id="SSF82861">
    <property type="entry name" value="Mechanosensitive channel protein MscS (YggB), transmembrane region"/>
    <property type="match status" value="1"/>
</dbReference>
<evidence type="ECO:0000256" key="4">
    <source>
        <dbReference type="ARBA" id="ARBA00022692"/>
    </source>
</evidence>